<dbReference type="AlphaFoldDB" id="A0A8S9S9J2"/>
<feature type="region of interest" description="Disordered" evidence="1">
    <location>
        <begin position="33"/>
        <end position="78"/>
    </location>
</feature>
<sequence>MFFCDVPWDGPRRSTHFTVRDWAASFRTASRAGWSRRVPPENEPAAVRDRTGRESPIAIPNENDGLERIDGNRLRNRL</sequence>
<accession>A0A8S9S9J2</accession>
<comment type="caution">
    <text evidence="2">The sequence shown here is derived from an EMBL/GenBank/DDBJ whole genome shotgun (WGS) entry which is preliminary data.</text>
</comment>
<dbReference type="Proteomes" id="UP000712600">
    <property type="component" value="Unassembled WGS sequence"/>
</dbReference>
<proteinExistence type="predicted"/>
<dbReference type="EMBL" id="QGKX02000088">
    <property type="protein sequence ID" value="KAF3588862.1"/>
    <property type="molecule type" value="Genomic_DNA"/>
</dbReference>
<gene>
    <name evidence="2" type="ORF">F2Q69_00027373</name>
</gene>
<organism evidence="2 3">
    <name type="scientific">Brassica cretica</name>
    <name type="common">Mustard</name>
    <dbReference type="NCBI Taxonomy" id="69181"/>
    <lineage>
        <taxon>Eukaryota</taxon>
        <taxon>Viridiplantae</taxon>
        <taxon>Streptophyta</taxon>
        <taxon>Embryophyta</taxon>
        <taxon>Tracheophyta</taxon>
        <taxon>Spermatophyta</taxon>
        <taxon>Magnoliopsida</taxon>
        <taxon>eudicotyledons</taxon>
        <taxon>Gunneridae</taxon>
        <taxon>Pentapetalae</taxon>
        <taxon>rosids</taxon>
        <taxon>malvids</taxon>
        <taxon>Brassicales</taxon>
        <taxon>Brassicaceae</taxon>
        <taxon>Brassiceae</taxon>
        <taxon>Brassica</taxon>
    </lineage>
</organism>
<name>A0A8S9S9J2_BRACR</name>
<evidence type="ECO:0000313" key="3">
    <source>
        <dbReference type="Proteomes" id="UP000712600"/>
    </source>
</evidence>
<evidence type="ECO:0000313" key="2">
    <source>
        <dbReference type="EMBL" id="KAF3588862.1"/>
    </source>
</evidence>
<evidence type="ECO:0000256" key="1">
    <source>
        <dbReference type="SAM" id="MobiDB-lite"/>
    </source>
</evidence>
<feature type="compositionally biased region" description="Basic and acidic residues" evidence="1">
    <location>
        <begin position="65"/>
        <end position="78"/>
    </location>
</feature>
<protein>
    <submittedName>
        <fullName evidence="2">Uncharacterized protein</fullName>
    </submittedName>
</protein>
<reference evidence="2" key="1">
    <citation type="submission" date="2019-12" db="EMBL/GenBank/DDBJ databases">
        <title>Genome sequencing and annotation of Brassica cretica.</title>
        <authorList>
            <person name="Studholme D.J."/>
            <person name="Sarris P."/>
        </authorList>
    </citation>
    <scope>NUCLEOTIDE SEQUENCE</scope>
    <source>
        <strain evidence="2">PFS-109/04</strain>
        <tissue evidence="2">Leaf</tissue>
    </source>
</reference>